<feature type="compositionally biased region" description="Low complexity" evidence="2">
    <location>
        <begin position="681"/>
        <end position="709"/>
    </location>
</feature>
<dbReference type="Proteomes" id="UP001265762">
    <property type="component" value="Segment"/>
</dbReference>
<name>A0A977TNZ2_9BBAC</name>
<evidence type="ECO:0000256" key="2">
    <source>
        <dbReference type="SAM" id="MobiDB-lite"/>
    </source>
</evidence>
<evidence type="ECO:0000313" key="4">
    <source>
        <dbReference type="EMBL" id="UXX41906.1"/>
    </source>
</evidence>
<protein>
    <submittedName>
        <fullName evidence="4">Desmoplakin</fullName>
    </submittedName>
</protein>
<feature type="region of interest" description="Disordered" evidence="2">
    <location>
        <begin position="681"/>
        <end position="719"/>
    </location>
</feature>
<dbReference type="EMBL" id="ON803509">
    <property type="protein sequence ID" value="UXX41906.1"/>
    <property type="molecule type" value="Genomic_DNA"/>
</dbReference>
<dbReference type="Pfam" id="PF06771">
    <property type="entry name" value="Desmo_N"/>
    <property type="match status" value="1"/>
</dbReference>
<evidence type="ECO:0000313" key="5">
    <source>
        <dbReference type="Proteomes" id="UP001265762"/>
    </source>
</evidence>
<feature type="domain" description="Viral desmoplakin N-terminal" evidence="3">
    <location>
        <begin position="22"/>
        <end position="106"/>
    </location>
</feature>
<feature type="coiled-coil region" evidence="1">
    <location>
        <begin position="277"/>
        <end position="438"/>
    </location>
</feature>
<evidence type="ECO:0000256" key="1">
    <source>
        <dbReference type="SAM" id="Coils"/>
    </source>
</evidence>
<dbReference type="InterPro" id="IPR009615">
    <property type="entry name" value="Desmo_N"/>
</dbReference>
<organism evidence="4 5">
    <name type="scientific">Psilogramma increta granulovirus</name>
    <dbReference type="NCBI Taxonomy" id="2953508"/>
    <lineage>
        <taxon>Viruses</taxon>
        <taxon>Viruses incertae sedis</taxon>
        <taxon>Naldaviricetes</taxon>
        <taxon>Lefavirales</taxon>
        <taxon>Baculoviridae</taxon>
        <taxon>Betabaculovirus</taxon>
        <taxon>Betabaculovirus psincretae</taxon>
    </lineage>
</organism>
<evidence type="ECO:0000259" key="3">
    <source>
        <dbReference type="Pfam" id="PF06771"/>
    </source>
</evidence>
<keyword evidence="1" id="KW-0175">Coiled coil</keyword>
<proteinExistence type="predicted"/>
<reference evidence="4" key="1">
    <citation type="journal article" date="2022" name="Virus Res.">
        <title>Genome analysis of Psilogramma increta granulovirus and its intrapopulation diversity.</title>
        <authorList>
            <person name="Zhang H."/>
            <person name="Li L."/>
            <person name="Chen B."/>
            <person name="Zuo Y."/>
            <person name="Wu W."/>
            <person name="Yuan M."/>
            <person name="Yang K."/>
        </authorList>
    </citation>
    <scope>NUCLEOTIDE SEQUENCE</scope>
    <source>
        <strain evidence="4">GZ</strain>
    </source>
</reference>
<sequence length="751" mass="88136">MTSLPPTAFLFNKPSNDMILTRYKGVDVTPHTFNNLIKTITNQRSINNTSTSKNDFEDRIREIILAFNPTLKKNGAYMTTEYMLVNTLKGTDKKEVTHTYNYNNWGASEGHSYNDENDVGMDVDDNADNFFNVNKINKKLKLIATGEWNNDKMEQLLDLVYSINEPCVRKINKKYTKYVDELKRKYKRNIGVGERGCGSSNNNENNRNNFNDNDVDTLVLIKQMLNVKKLDNNQLVVLCETIKNLLFKYNNNDNDNNNNFDSVEKYVHGFRVLCEKINKLQQDVKISKDEKNKLAELTRQQILDEIQTDTLALKNQIEAQNRKINTLTNQNEHFNDTITQNVIEIAKLGGEAGEKDVYIEELQNDLQQCRKQLVEMKQYEETINDLNCCIDNLRGENTKLDNHNDELLKTNSRLNLQIQQILQELNQKNDNLNTCNQHLYSILNKKDEDDKDKERTHIATIENLTKERDILLHDKQYLQKIVDECKEFEINIKIRMQQLETECAIKSNELNQKEQALILCKNKMDDKNVEFLKKLEEYTKLTYKLQHLQQEYNEVVDNNNTIKTKLDNVTNQLNKITQKNVDLLKENEKYYEECDVVMKDNVKLKSDIKKLQNNVEYLESRVNQINVECENKIKSEQEKFEEYKEDFIKQTRDKWLQDKHMLIDKYEKKIEMLKINISNKNFENDSNNCNNNSSSNSNINNNTKNQNNNNKDENSTINIDLCNRKRSKSELKNIPKKLAKNVVSVKPITRK</sequence>
<keyword evidence="5" id="KW-1185">Reference proteome</keyword>
<accession>A0A977TNZ2</accession>